<sequence>MKARKPSRSPSSEAASIRALRAMMVIIPMCLNSGLSSEDASAVLLPIVSSSALSAGSACANSLSRAAISCSAVAAPSISAPESSPESVAKPWFSSLKMRWPRPSS</sequence>
<evidence type="ECO:0000313" key="1">
    <source>
        <dbReference type="EMBL" id="MEY9455613.1"/>
    </source>
</evidence>
<dbReference type="Proteomes" id="UP001565369">
    <property type="component" value="Unassembled WGS sequence"/>
</dbReference>
<comment type="caution">
    <text evidence="1">The sequence shown here is derived from an EMBL/GenBank/DDBJ whole genome shotgun (WGS) entry which is preliminary data.</text>
</comment>
<proteinExistence type="predicted"/>
<evidence type="ECO:0000313" key="2">
    <source>
        <dbReference type="Proteomes" id="UP001565369"/>
    </source>
</evidence>
<organism evidence="1 2">
    <name type="scientific">Bradyrhizobium ottawaense</name>
    <dbReference type="NCBI Taxonomy" id="931866"/>
    <lineage>
        <taxon>Bacteria</taxon>
        <taxon>Pseudomonadati</taxon>
        <taxon>Pseudomonadota</taxon>
        <taxon>Alphaproteobacteria</taxon>
        <taxon>Hyphomicrobiales</taxon>
        <taxon>Nitrobacteraceae</taxon>
        <taxon>Bradyrhizobium</taxon>
    </lineage>
</organism>
<name>A0ABV4FXJ2_9BRAD</name>
<accession>A0ABV4FXJ2</accession>
<keyword evidence="2" id="KW-1185">Reference proteome</keyword>
<dbReference type="EMBL" id="JBGBZJ010000003">
    <property type="protein sequence ID" value="MEY9455613.1"/>
    <property type="molecule type" value="Genomic_DNA"/>
</dbReference>
<protein>
    <recommendedName>
        <fullName evidence="3">Secreted protein</fullName>
    </recommendedName>
</protein>
<reference evidence="1 2" key="1">
    <citation type="submission" date="2024-07" db="EMBL/GenBank/DDBJ databases">
        <title>Genomic Encyclopedia of Type Strains, Phase V (KMG-V): Genome sequencing to study the core and pangenomes of soil and plant-associated prokaryotes.</title>
        <authorList>
            <person name="Whitman W."/>
        </authorList>
    </citation>
    <scope>NUCLEOTIDE SEQUENCE [LARGE SCALE GENOMIC DNA]</scope>
    <source>
        <strain evidence="1 2">USDA 152</strain>
    </source>
</reference>
<gene>
    <name evidence="1" type="ORF">ABIG07_004561</name>
</gene>
<evidence type="ECO:0008006" key="3">
    <source>
        <dbReference type="Google" id="ProtNLM"/>
    </source>
</evidence>